<gene>
    <name evidence="2" type="ORF">BXZ70DRAFT_925049</name>
</gene>
<feature type="compositionally biased region" description="Polar residues" evidence="1">
    <location>
        <begin position="65"/>
        <end position="79"/>
    </location>
</feature>
<comment type="caution">
    <text evidence="2">The sequence shown here is derived from an EMBL/GenBank/DDBJ whole genome shotgun (WGS) entry which is preliminary data.</text>
</comment>
<protein>
    <recommendedName>
        <fullName evidence="4">NYN domain-containing protein</fullName>
    </recommendedName>
</protein>
<feature type="compositionally biased region" description="Basic residues" evidence="1">
    <location>
        <begin position="198"/>
        <end position="219"/>
    </location>
</feature>
<sequence>MPPSVSDTTVDSTTPSISPFEIHRSGSIGSSTSGLTSDDAPDLGAFITVFRALNTLHPSRVHGTRYNNGDATPTSSLMSPSEYDSELPGGSTVWSHRPIASYLSSGSPESPPSSSSPEPTEADSTLDPSLESTGFGAAERRDGEDDVLDATSQPSLGLFGALDFLAAERAKFVAQRDAVGQRGHSSNTSDGTWQHAISPRRKRRRKRNRSAGVSKHRRRRPEDSPITPGDADETAEGATASYDDADDSSSSSGGDPSSQQQYYRSNPPTPPLELQSHHTANVIQPRIQHSKSTPSLRLPASMPIDARVLQIRNLAHKLRMLFPQDAKALSAILANDHPSPSEMVDPRGPMPRTKDTLIHVFIDHSNILFGFLTYLKRHFRRMDRSKPKQISHAALALILERGRPVTRRVLVTSSPLYQPVDTAEQLGYETSILLRVPDLGDAPDRQQQSSSSGDQSRSQQHTPHKRRPYSHASKSSTSKSSLANGSPPDSDPNSSSHSGRIRYREQGVDELLQLKLHQAIADVDRVPSGATIVLATGDGNVGQFNEEGFSGCVRTALKKGWRVELYAWEGSLSKAWGREFGNNERFVIHSLDRFAMDLLEL</sequence>
<feature type="compositionally biased region" description="Polar residues" evidence="1">
    <location>
        <begin position="183"/>
        <end position="192"/>
    </location>
</feature>
<evidence type="ECO:0000313" key="3">
    <source>
        <dbReference type="Proteomes" id="UP000813824"/>
    </source>
</evidence>
<evidence type="ECO:0000313" key="2">
    <source>
        <dbReference type="EMBL" id="KAH8103326.1"/>
    </source>
</evidence>
<feature type="region of interest" description="Disordered" evidence="1">
    <location>
        <begin position="60"/>
        <end position="149"/>
    </location>
</feature>
<feature type="compositionally biased region" description="Low complexity" evidence="1">
    <location>
        <begin position="445"/>
        <end position="460"/>
    </location>
</feature>
<dbReference type="OrthoDB" id="5590473at2759"/>
<name>A0A8K0UU98_9AGAR</name>
<dbReference type="Proteomes" id="UP000813824">
    <property type="component" value="Unassembled WGS sequence"/>
</dbReference>
<dbReference type="CDD" id="cd18724">
    <property type="entry name" value="PIN_LabA-like"/>
    <property type="match status" value="1"/>
</dbReference>
<feature type="compositionally biased region" description="Polar residues" evidence="1">
    <location>
        <begin position="122"/>
        <end position="132"/>
    </location>
</feature>
<evidence type="ECO:0008006" key="4">
    <source>
        <dbReference type="Google" id="ProtNLM"/>
    </source>
</evidence>
<feature type="region of interest" description="Disordered" evidence="1">
    <location>
        <begin position="176"/>
        <end position="275"/>
    </location>
</feature>
<dbReference type="EMBL" id="JAEVFJ010000007">
    <property type="protein sequence ID" value="KAH8103326.1"/>
    <property type="molecule type" value="Genomic_DNA"/>
</dbReference>
<accession>A0A8K0UU98</accession>
<feature type="compositionally biased region" description="Low complexity" evidence="1">
    <location>
        <begin position="104"/>
        <end position="119"/>
    </location>
</feature>
<dbReference type="AlphaFoldDB" id="A0A8K0UU98"/>
<feature type="region of interest" description="Disordered" evidence="1">
    <location>
        <begin position="1"/>
        <end position="36"/>
    </location>
</feature>
<organism evidence="2 3">
    <name type="scientific">Cristinia sonorae</name>
    <dbReference type="NCBI Taxonomy" id="1940300"/>
    <lineage>
        <taxon>Eukaryota</taxon>
        <taxon>Fungi</taxon>
        <taxon>Dikarya</taxon>
        <taxon>Basidiomycota</taxon>
        <taxon>Agaricomycotina</taxon>
        <taxon>Agaricomycetes</taxon>
        <taxon>Agaricomycetidae</taxon>
        <taxon>Agaricales</taxon>
        <taxon>Pleurotineae</taxon>
        <taxon>Stephanosporaceae</taxon>
        <taxon>Cristinia</taxon>
    </lineage>
</organism>
<proteinExistence type="predicted"/>
<evidence type="ECO:0000256" key="1">
    <source>
        <dbReference type="SAM" id="MobiDB-lite"/>
    </source>
</evidence>
<keyword evidence="3" id="KW-1185">Reference proteome</keyword>
<feature type="compositionally biased region" description="Low complexity" evidence="1">
    <location>
        <begin position="237"/>
        <end position="263"/>
    </location>
</feature>
<feature type="compositionally biased region" description="Low complexity" evidence="1">
    <location>
        <begin position="473"/>
        <end position="498"/>
    </location>
</feature>
<reference evidence="2" key="1">
    <citation type="journal article" date="2021" name="New Phytol.">
        <title>Evolutionary innovations through gain and loss of genes in the ectomycorrhizal Boletales.</title>
        <authorList>
            <person name="Wu G."/>
            <person name="Miyauchi S."/>
            <person name="Morin E."/>
            <person name="Kuo A."/>
            <person name="Drula E."/>
            <person name="Varga T."/>
            <person name="Kohler A."/>
            <person name="Feng B."/>
            <person name="Cao Y."/>
            <person name="Lipzen A."/>
            <person name="Daum C."/>
            <person name="Hundley H."/>
            <person name="Pangilinan J."/>
            <person name="Johnson J."/>
            <person name="Barry K."/>
            <person name="LaButti K."/>
            <person name="Ng V."/>
            <person name="Ahrendt S."/>
            <person name="Min B."/>
            <person name="Choi I.G."/>
            <person name="Park H."/>
            <person name="Plett J.M."/>
            <person name="Magnuson J."/>
            <person name="Spatafora J.W."/>
            <person name="Nagy L.G."/>
            <person name="Henrissat B."/>
            <person name="Grigoriev I.V."/>
            <person name="Yang Z.L."/>
            <person name="Xu J."/>
            <person name="Martin F.M."/>
        </authorList>
    </citation>
    <scope>NUCLEOTIDE SEQUENCE</scope>
    <source>
        <strain evidence="2">KKN 215</strain>
    </source>
</reference>
<feature type="region of interest" description="Disordered" evidence="1">
    <location>
        <begin position="439"/>
        <end position="499"/>
    </location>
</feature>